<dbReference type="HOGENOM" id="CLU_1631494_0_0_1"/>
<sequence length="163" mass="18534">LHLFFLTCRLCPELDSELCADAKRLSSLHGDNLKSDFVRWNLRTLKTIPVLSDLTQALDEMGMFVQQNPICQQTGYIIDLFVESRDKTWLIQYHGEDRHIAGAGAGNARVRRAGSQQGELKLQRYLLSCVGYKIVAITSSEWDDVKMSKKSIRSYLAWKLGLV</sequence>
<reference evidence="1 3" key="1">
    <citation type="journal article" date="2012" name="Nature">
        <title>Algal genomes reveal evolutionary mosaicism and the fate of nucleomorphs.</title>
        <authorList>
            <consortium name="DOE Joint Genome Institute"/>
            <person name="Curtis B.A."/>
            <person name="Tanifuji G."/>
            <person name="Burki F."/>
            <person name="Gruber A."/>
            <person name="Irimia M."/>
            <person name="Maruyama S."/>
            <person name="Arias M.C."/>
            <person name="Ball S.G."/>
            <person name="Gile G.H."/>
            <person name="Hirakawa Y."/>
            <person name="Hopkins J.F."/>
            <person name="Kuo A."/>
            <person name="Rensing S.A."/>
            <person name="Schmutz J."/>
            <person name="Symeonidi A."/>
            <person name="Elias M."/>
            <person name="Eveleigh R.J."/>
            <person name="Herman E.K."/>
            <person name="Klute M.J."/>
            <person name="Nakayama T."/>
            <person name="Obornik M."/>
            <person name="Reyes-Prieto A."/>
            <person name="Armbrust E.V."/>
            <person name="Aves S.J."/>
            <person name="Beiko R.G."/>
            <person name="Coutinho P."/>
            <person name="Dacks J.B."/>
            <person name="Durnford D.G."/>
            <person name="Fast N.M."/>
            <person name="Green B.R."/>
            <person name="Grisdale C.J."/>
            <person name="Hempel F."/>
            <person name="Henrissat B."/>
            <person name="Hoppner M.P."/>
            <person name="Ishida K."/>
            <person name="Kim E."/>
            <person name="Koreny L."/>
            <person name="Kroth P.G."/>
            <person name="Liu Y."/>
            <person name="Malik S.B."/>
            <person name="Maier U.G."/>
            <person name="McRose D."/>
            <person name="Mock T."/>
            <person name="Neilson J.A."/>
            <person name="Onodera N.T."/>
            <person name="Poole A.M."/>
            <person name="Pritham E.J."/>
            <person name="Richards T.A."/>
            <person name="Rocap G."/>
            <person name="Roy S.W."/>
            <person name="Sarai C."/>
            <person name="Schaack S."/>
            <person name="Shirato S."/>
            <person name="Slamovits C.H."/>
            <person name="Spencer D.F."/>
            <person name="Suzuki S."/>
            <person name="Worden A.Z."/>
            <person name="Zauner S."/>
            <person name="Barry K."/>
            <person name="Bell C."/>
            <person name="Bharti A.K."/>
            <person name="Crow J.A."/>
            <person name="Grimwood J."/>
            <person name="Kramer R."/>
            <person name="Lindquist E."/>
            <person name="Lucas S."/>
            <person name="Salamov A."/>
            <person name="McFadden G.I."/>
            <person name="Lane C.E."/>
            <person name="Keeling P.J."/>
            <person name="Gray M.W."/>
            <person name="Grigoriev I.V."/>
            <person name="Archibald J.M."/>
        </authorList>
    </citation>
    <scope>NUCLEOTIDE SEQUENCE</scope>
    <source>
        <strain evidence="1 3">CCMP2712</strain>
    </source>
</reference>
<dbReference type="Proteomes" id="UP000011087">
    <property type="component" value="Unassembled WGS sequence"/>
</dbReference>
<dbReference type="GeneID" id="17304114"/>
<dbReference type="RefSeq" id="XP_005834431.1">
    <property type="nucleotide sequence ID" value="XM_005834374.1"/>
</dbReference>
<proteinExistence type="predicted"/>
<feature type="non-terminal residue" evidence="1">
    <location>
        <position position="1"/>
    </location>
</feature>
<dbReference type="EnsemblProtists" id="EKX47451">
    <property type="protein sequence ID" value="EKX47451"/>
    <property type="gene ID" value="GUITHDRAFT_152118"/>
</dbReference>
<evidence type="ECO:0008006" key="4">
    <source>
        <dbReference type="Google" id="ProtNLM"/>
    </source>
</evidence>
<evidence type="ECO:0000313" key="2">
    <source>
        <dbReference type="EnsemblProtists" id="EKX47451"/>
    </source>
</evidence>
<gene>
    <name evidence="1" type="ORF">GUITHDRAFT_152118</name>
</gene>
<accession>L1JG28</accession>
<reference evidence="2" key="3">
    <citation type="submission" date="2015-06" db="UniProtKB">
        <authorList>
            <consortium name="EnsemblProtists"/>
        </authorList>
    </citation>
    <scope>IDENTIFICATION</scope>
</reference>
<protein>
    <recommendedName>
        <fullName evidence="4">RAP domain-containing protein</fullName>
    </recommendedName>
</protein>
<organism evidence="1">
    <name type="scientific">Guillardia theta (strain CCMP2712)</name>
    <name type="common">Cryptophyte</name>
    <dbReference type="NCBI Taxonomy" id="905079"/>
    <lineage>
        <taxon>Eukaryota</taxon>
        <taxon>Cryptophyceae</taxon>
        <taxon>Pyrenomonadales</taxon>
        <taxon>Geminigeraceae</taxon>
        <taxon>Guillardia</taxon>
    </lineage>
</organism>
<dbReference type="EMBL" id="JH992990">
    <property type="protein sequence ID" value="EKX47451.1"/>
    <property type="molecule type" value="Genomic_DNA"/>
</dbReference>
<evidence type="ECO:0000313" key="1">
    <source>
        <dbReference type="EMBL" id="EKX47451.1"/>
    </source>
</evidence>
<reference evidence="3" key="2">
    <citation type="submission" date="2012-11" db="EMBL/GenBank/DDBJ databases">
        <authorList>
            <person name="Kuo A."/>
            <person name="Curtis B.A."/>
            <person name="Tanifuji G."/>
            <person name="Burki F."/>
            <person name="Gruber A."/>
            <person name="Irimia M."/>
            <person name="Maruyama S."/>
            <person name="Arias M.C."/>
            <person name="Ball S.G."/>
            <person name="Gile G.H."/>
            <person name="Hirakawa Y."/>
            <person name="Hopkins J.F."/>
            <person name="Rensing S.A."/>
            <person name="Schmutz J."/>
            <person name="Symeonidi A."/>
            <person name="Elias M."/>
            <person name="Eveleigh R.J."/>
            <person name="Herman E.K."/>
            <person name="Klute M.J."/>
            <person name="Nakayama T."/>
            <person name="Obornik M."/>
            <person name="Reyes-Prieto A."/>
            <person name="Armbrust E.V."/>
            <person name="Aves S.J."/>
            <person name="Beiko R.G."/>
            <person name="Coutinho P."/>
            <person name="Dacks J.B."/>
            <person name="Durnford D.G."/>
            <person name="Fast N.M."/>
            <person name="Green B.R."/>
            <person name="Grisdale C."/>
            <person name="Hempe F."/>
            <person name="Henrissat B."/>
            <person name="Hoppner M.P."/>
            <person name="Ishida K.-I."/>
            <person name="Kim E."/>
            <person name="Koreny L."/>
            <person name="Kroth P.G."/>
            <person name="Liu Y."/>
            <person name="Malik S.-B."/>
            <person name="Maier U.G."/>
            <person name="McRose D."/>
            <person name="Mock T."/>
            <person name="Neilson J.A."/>
            <person name="Onodera N.T."/>
            <person name="Poole A.M."/>
            <person name="Pritham E.J."/>
            <person name="Richards T.A."/>
            <person name="Rocap G."/>
            <person name="Roy S.W."/>
            <person name="Sarai C."/>
            <person name="Schaack S."/>
            <person name="Shirato S."/>
            <person name="Slamovits C.H."/>
            <person name="Spencer D.F."/>
            <person name="Suzuki S."/>
            <person name="Worden A.Z."/>
            <person name="Zauner S."/>
            <person name="Barry K."/>
            <person name="Bell C."/>
            <person name="Bharti A.K."/>
            <person name="Crow J.A."/>
            <person name="Grimwood J."/>
            <person name="Kramer R."/>
            <person name="Lindquist E."/>
            <person name="Lucas S."/>
            <person name="Salamov A."/>
            <person name="McFadden G.I."/>
            <person name="Lane C.E."/>
            <person name="Keeling P.J."/>
            <person name="Gray M.W."/>
            <person name="Grigoriev I.V."/>
            <person name="Archibald J.M."/>
        </authorList>
    </citation>
    <scope>NUCLEOTIDE SEQUENCE</scope>
    <source>
        <strain evidence="3">CCMP2712</strain>
    </source>
</reference>
<keyword evidence="3" id="KW-1185">Reference proteome</keyword>
<name>L1JG28_GUITC</name>
<dbReference type="AlphaFoldDB" id="L1JG28"/>
<dbReference type="PaxDb" id="55529-EKX47451"/>
<evidence type="ECO:0000313" key="3">
    <source>
        <dbReference type="Proteomes" id="UP000011087"/>
    </source>
</evidence>
<dbReference type="KEGG" id="gtt:GUITHDRAFT_152118"/>